<dbReference type="Proteomes" id="UP000000447">
    <property type="component" value="Plasmid unnamed"/>
</dbReference>
<evidence type="ECO:0000256" key="1">
    <source>
        <dbReference type="ARBA" id="ARBA00004651"/>
    </source>
</evidence>
<dbReference type="RefSeq" id="WP_012643138.1">
    <property type="nucleotide sequence ID" value="NC_011961.1"/>
</dbReference>
<feature type="compositionally biased region" description="Basic and acidic residues" evidence="7">
    <location>
        <begin position="134"/>
        <end position="147"/>
    </location>
</feature>
<evidence type="ECO:0000256" key="4">
    <source>
        <dbReference type="ARBA" id="ARBA00022692"/>
    </source>
</evidence>
<sequence>MELFFVAMIGVLYGAGLYLLLRRSIVKMLVGLILLGNGANLLIFLAGGLVRGRPPLVPEGRTTVSLPSADPLPQALILTAIVISFGVLVFAVALVYRTYRALRTDDLDDLTATDRLGEVPAPAHRPITADEEDGLVRGEEERAWVSS</sequence>
<dbReference type="InterPro" id="IPR050601">
    <property type="entry name" value="CPA3_antiporter_subunitC"/>
</dbReference>
<dbReference type="GO" id="GO:0005886">
    <property type="term" value="C:plasma membrane"/>
    <property type="evidence" value="ECO:0007669"/>
    <property type="project" value="UniProtKB-SubCell"/>
</dbReference>
<feature type="transmembrane region" description="Helical" evidence="8">
    <location>
        <begin position="28"/>
        <end position="50"/>
    </location>
</feature>
<name>B9L3K9_THERP</name>
<dbReference type="EMBL" id="CP001276">
    <property type="protein sequence ID" value="ACM07151.1"/>
    <property type="molecule type" value="Genomic_DNA"/>
</dbReference>
<comment type="similarity">
    <text evidence="2">Belongs to the CPA3 antiporters (TC 2.A.63) subunit C family.</text>
</comment>
<evidence type="ECO:0000256" key="3">
    <source>
        <dbReference type="ARBA" id="ARBA00022475"/>
    </source>
</evidence>
<dbReference type="Pfam" id="PF00420">
    <property type="entry name" value="Oxidored_q2"/>
    <property type="match status" value="1"/>
</dbReference>
<reference evidence="9 10" key="1">
    <citation type="journal article" date="2009" name="PLoS ONE">
        <title>Complete genome sequence of the aerobic CO-oxidizing thermophile Thermomicrobium roseum.</title>
        <authorList>
            <person name="Wu D."/>
            <person name="Raymond J."/>
            <person name="Wu M."/>
            <person name="Chatterji S."/>
            <person name="Ren Q."/>
            <person name="Graham J.E."/>
            <person name="Bryant D.A."/>
            <person name="Robb F."/>
            <person name="Colman A."/>
            <person name="Tallon L.J."/>
            <person name="Badger J.H."/>
            <person name="Madupu R."/>
            <person name="Ward N.L."/>
            <person name="Eisen J.A."/>
        </authorList>
    </citation>
    <scope>NUCLEOTIDE SEQUENCE [LARGE SCALE GENOMIC DNA]</scope>
    <source>
        <strain evidence="10">ATCC 27502 / DSM 5159 / P-2</strain>
        <plasmid evidence="9">unnamed</plasmid>
    </source>
</reference>
<evidence type="ECO:0000256" key="8">
    <source>
        <dbReference type="SAM" id="Phobius"/>
    </source>
</evidence>
<keyword evidence="6 8" id="KW-0472">Membrane</keyword>
<dbReference type="OrthoDB" id="9799219at2"/>
<keyword evidence="3" id="KW-1003">Cell membrane</keyword>
<evidence type="ECO:0000313" key="9">
    <source>
        <dbReference type="EMBL" id="ACM07151.1"/>
    </source>
</evidence>
<feature type="transmembrane region" description="Helical" evidence="8">
    <location>
        <begin position="75"/>
        <end position="96"/>
    </location>
</feature>
<evidence type="ECO:0000256" key="6">
    <source>
        <dbReference type="ARBA" id="ARBA00023136"/>
    </source>
</evidence>
<proteinExistence type="inferred from homology"/>
<dbReference type="PANTHER" id="PTHR34583">
    <property type="entry name" value="ANTIPORTER SUBUNIT MNHC2-RELATED"/>
    <property type="match status" value="1"/>
</dbReference>
<dbReference type="AlphaFoldDB" id="B9L3K9"/>
<dbReference type="PANTHER" id="PTHR34583:SF2">
    <property type="entry name" value="ANTIPORTER SUBUNIT MNHC2-RELATED"/>
    <property type="match status" value="1"/>
</dbReference>
<evidence type="ECO:0000256" key="5">
    <source>
        <dbReference type="ARBA" id="ARBA00022989"/>
    </source>
</evidence>
<keyword evidence="5 8" id="KW-1133">Transmembrane helix</keyword>
<keyword evidence="9" id="KW-0830">Ubiquinone</keyword>
<evidence type="ECO:0000313" key="10">
    <source>
        <dbReference type="Proteomes" id="UP000000447"/>
    </source>
</evidence>
<feature type="transmembrane region" description="Helical" evidence="8">
    <location>
        <begin position="6"/>
        <end position="21"/>
    </location>
</feature>
<dbReference type="eggNOG" id="COG1006">
    <property type="taxonomic scope" value="Bacteria"/>
</dbReference>
<accession>B9L3K9</accession>
<dbReference type="Gene3D" id="1.10.287.3510">
    <property type="match status" value="1"/>
</dbReference>
<dbReference type="KEGG" id="tro:trd_A0373"/>
<feature type="region of interest" description="Disordered" evidence="7">
    <location>
        <begin position="121"/>
        <end position="147"/>
    </location>
</feature>
<keyword evidence="10" id="KW-1185">Reference proteome</keyword>
<dbReference type="HOGENOM" id="CLU_082058_3_1_0"/>
<protein>
    <submittedName>
        <fullName evidence="9">NADH-ubiquinone oxidoreductase chain 4l</fullName>
    </submittedName>
</protein>
<geneLocation type="plasmid" evidence="10">
    <name>Tros</name>
</geneLocation>
<evidence type="ECO:0000256" key="2">
    <source>
        <dbReference type="ARBA" id="ARBA00010388"/>
    </source>
</evidence>
<keyword evidence="4 8" id="KW-0812">Transmembrane</keyword>
<keyword evidence="9" id="KW-0614">Plasmid</keyword>
<gene>
    <name evidence="9" type="ordered locus">trd_A0373</name>
</gene>
<dbReference type="InterPro" id="IPR039428">
    <property type="entry name" value="NUOK/Mnh_C1-like"/>
</dbReference>
<comment type="subcellular location">
    <subcellularLocation>
        <location evidence="1">Cell membrane</location>
        <topology evidence="1">Multi-pass membrane protein</topology>
    </subcellularLocation>
</comment>
<dbReference type="NCBIfam" id="NF009302">
    <property type="entry name" value="PRK12659.1"/>
    <property type="match status" value="1"/>
</dbReference>
<organism evidence="9 10">
    <name type="scientific">Thermomicrobium roseum (strain ATCC 27502 / DSM 5159 / P-2)</name>
    <dbReference type="NCBI Taxonomy" id="309801"/>
    <lineage>
        <taxon>Bacteria</taxon>
        <taxon>Pseudomonadati</taxon>
        <taxon>Thermomicrobiota</taxon>
        <taxon>Thermomicrobia</taxon>
        <taxon>Thermomicrobiales</taxon>
        <taxon>Thermomicrobiaceae</taxon>
        <taxon>Thermomicrobium</taxon>
    </lineage>
</organism>
<evidence type="ECO:0000256" key="7">
    <source>
        <dbReference type="SAM" id="MobiDB-lite"/>
    </source>
</evidence>